<dbReference type="Gene3D" id="4.10.1000.40">
    <property type="match status" value="2"/>
</dbReference>
<gene>
    <name evidence="10" type="ORF">C8Q71DRAFT_909046</name>
</gene>
<evidence type="ECO:0000256" key="4">
    <source>
        <dbReference type="ARBA" id="ARBA00022737"/>
    </source>
</evidence>
<keyword evidence="7" id="KW-0539">Nucleus</keyword>
<dbReference type="PANTHER" id="PTHR14738:SF29">
    <property type="entry name" value="ZINC FINGER CCCH DOMAIN-CONTAINING PROTEIN 14"/>
    <property type="match status" value="1"/>
</dbReference>
<keyword evidence="3" id="KW-0479">Metal-binding</keyword>
<dbReference type="Proteomes" id="UP000814176">
    <property type="component" value="Unassembled WGS sequence"/>
</dbReference>
<dbReference type="Pfam" id="PF14608">
    <property type="entry name" value="zf-CCCH_2"/>
    <property type="match status" value="3"/>
</dbReference>
<reference evidence="10 11" key="1">
    <citation type="journal article" date="2021" name="Environ. Microbiol.">
        <title>Gene family expansions and transcriptome signatures uncover fungal adaptations to wood decay.</title>
        <authorList>
            <person name="Hage H."/>
            <person name="Miyauchi S."/>
            <person name="Viragh M."/>
            <person name="Drula E."/>
            <person name="Min B."/>
            <person name="Chaduli D."/>
            <person name="Navarro D."/>
            <person name="Favel A."/>
            <person name="Norest M."/>
            <person name="Lesage-Meessen L."/>
            <person name="Balint B."/>
            <person name="Merenyi Z."/>
            <person name="de Eugenio L."/>
            <person name="Morin E."/>
            <person name="Martinez A.T."/>
            <person name="Baldrian P."/>
            <person name="Stursova M."/>
            <person name="Martinez M.J."/>
            <person name="Novotny C."/>
            <person name="Magnuson J.K."/>
            <person name="Spatafora J.W."/>
            <person name="Maurice S."/>
            <person name="Pangilinan J."/>
            <person name="Andreopoulos W."/>
            <person name="LaButti K."/>
            <person name="Hundley H."/>
            <person name="Na H."/>
            <person name="Kuo A."/>
            <person name="Barry K."/>
            <person name="Lipzen A."/>
            <person name="Henrissat B."/>
            <person name="Riley R."/>
            <person name="Ahrendt S."/>
            <person name="Nagy L.G."/>
            <person name="Grigoriev I.V."/>
            <person name="Martin F."/>
            <person name="Rosso M.N."/>
        </authorList>
    </citation>
    <scope>NUCLEOTIDE SEQUENCE [LARGE SCALE GENOMIC DNA]</scope>
    <source>
        <strain evidence="10 11">CIRM-BRFM 1785</strain>
    </source>
</reference>
<name>A0ABQ8KAV5_9APHY</name>
<dbReference type="RefSeq" id="XP_047776662.1">
    <property type="nucleotide sequence ID" value="XM_047929022.1"/>
</dbReference>
<evidence type="ECO:0000256" key="8">
    <source>
        <dbReference type="SAM" id="MobiDB-lite"/>
    </source>
</evidence>
<evidence type="ECO:0000313" key="10">
    <source>
        <dbReference type="EMBL" id="KAH9834006.1"/>
    </source>
</evidence>
<feature type="region of interest" description="Disordered" evidence="8">
    <location>
        <begin position="80"/>
        <end position="119"/>
    </location>
</feature>
<organism evidence="10 11">
    <name type="scientific">Rhodofomes roseus</name>
    <dbReference type="NCBI Taxonomy" id="34475"/>
    <lineage>
        <taxon>Eukaryota</taxon>
        <taxon>Fungi</taxon>
        <taxon>Dikarya</taxon>
        <taxon>Basidiomycota</taxon>
        <taxon>Agaricomycotina</taxon>
        <taxon>Agaricomycetes</taxon>
        <taxon>Polyporales</taxon>
        <taxon>Rhodofomes</taxon>
    </lineage>
</organism>
<protein>
    <recommendedName>
        <fullName evidence="9">Nab2 type CCCH zinc finger 4 domain-containing protein</fullName>
    </recommendedName>
</protein>
<keyword evidence="11" id="KW-1185">Reference proteome</keyword>
<feature type="region of interest" description="Disordered" evidence="8">
    <location>
        <begin position="131"/>
        <end position="200"/>
    </location>
</feature>
<dbReference type="InterPro" id="IPR043094">
    <property type="entry name" value="Nab2/ZC3H14_N_sf"/>
</dbReference>
<feature type="region of interest" description="Disordered" evidence="8">
    <location>
        <begin position="361"/>
        <end position="380"/>
    </location>
</feature>
<keyword evidence="5" id="KW-0863">Zinc-finger</keyword>
<keyword evidence="6" id="KW-0862">Zinc</keyword>
<evidence type="ECO:0000256" key="3">
    <source>
        <dbReference type="ARBA" id="ARBA00022723"/>
    </source>
</evidence>
<feature type="compositionally biased region" description="Gly residues" evidence="8">
    <location>
        <begin position="283"/>
        <end position="292"/>
    </location>
</feature>
<proteinExistence type="inferred from homology"/>
<comment type="similarity">
    <text evidence="2">Belongs to the ZC3H14 family.</text>
</comment>
<feature type="compositionally biased region" description="Polar residues" evidence="8">
    <location>
        <begin position="532"/>
        <end position="541"/>
    </location>
</feature>
<feature type="region of interest" description="Disordered" evidence="8">
    <location>
        <begin position="532"/>
        <end position="576"/>
    </location>
</feature>
<comment type="subcellular location">
    <subcellularLocation>
        <location evidence="1">Nucleus</location>
    </subcellularLocation>
</comment>
<evidence type="ECO:0000256" key="5">
    <source>
        <dbReference type="ARBA" id="ARBA00022771"/>
    </source>
</evidence>
<dbReference type="Gene3D" id="1.10.340.40">
    <property type="entry name" value="Nuclear abundant poly(A) RNA-bind protein 2, N-terminal domain"/>
    <property type="match status" value="1"/>
</dbReference>
<dbReference type="InterPro" id="IPR040366">
    <property type="entry name" value="Nab2/ZC3H14"/>
</dbReference>
<comment type="caution">
    <text evidence="10">The sequence shown here is derived from an EMBL/GenBank/DDBJ whole genome shotgun (WGS) entry which is preliminary data.</text>
</comment>
<evidence type="ECO:0000259" key="9">
    <source>
        <dbReference type="Pfam" id="PF21803"/>
    </source>
</evidence>
<evidence type="ECO:0000313" key="11">
    <source>
        <dbReference type="Proteomes" id="UP000814176"/>
    </source>
</evidence>
<evidence type="ECO:0000256" key="6">
    <source>
        <dbReference type="ARBA" id="ARBA00022833"/>
    </source>
</evidence>
<feature type="compositionally biased region" description="Polar residues" evidence="8">
    <location>
        <begin position="553"/>
        <end position="562"/>
    </location>
</feature>
<feature type="region of interest" description="Disordered" evidence="8">
    <location>
        <begin position="283"/>
        <end position="352"/>
    </location>
</feature>
<feature type="domain" description="Nab2 type CCCH zinc finger 4" evidence="9">
    <location>
        <begin position="412"/>
        <end position="434"/>
    </location>
</feature>
<evidence type="ECO:0000256" key="7">
    <source>
        <dbReference type="ARBA" id="ARBA00023242"/>
    </source>
</evidence>
<dbReference type="Pfam" id="PF21803">
    <property type="entry name" value="Nab2-zf4"/>
    <property type="match status" value="1"/>
</dbReference>
<evidence type="ECO:0000256" key="1">
    <source>
        <dbReference type="ARBA" id="ARBA00004123"/>
    </source>
</evidence>
<feature type="compositionally biased region" description="Basic and acidic residues" evidence="8">
    <location>
        <begin position="564"/>
        <end position="576"/>
    </location>
</feature>
<dbReference type="GeneID" id="72009754"/>
<dbReference type="InterPro" id="IPR049017">
    <property type="entry name" value="Nab2_Znf4"/>
</dbReference>
<feature type="compositionally biased region" description="Gly residues" evidence="8">
    <location>
        <begin position="302"/>
        <end position="314"/>
    </location>
</feature>
<keyword evidence="4" id="KW-0677">Repeat</keyword>
<feature type="compositionally biased region" description="Polar residues" evidence="8">
    <location>
        <begin position="131"/>
        <end position="153"/>
    </location>
</feature>
<accession>A0ABQ8KAV5</accession>
<evidence type="ECO:0000256" key="2">
    <source>
        <dbReference type="ARBA" id="ARBA00008423"/>
    </source>
</evidence>
<feature type="compositionally biased region" description="Basic and acidic residues" evidence="8">
    <location>
        <begin position="96"/>
        <end position="109"/>
    </location>
</feature>
<sequence length="602" mass="63083">MAFGLTIGTERATTLQTSIQDELTRRGYSTEADPVMAEYITIMIINNKTKEQISSELEDLIGTEFDPSFVDWLFEEAAKGAPDAAPPVPEASTSTQRRESPPHLVETTRKPPSGPRAGAPLYQQAISQAIPSTSPTAQKRTASARSPSPTGHANKSRRMDGPPTGPRAMQHGGGGQRSLLERMGPSRNGHPPFPQDDIQARIDNITNGSPDANMMMMGGFPMGGMGGMDMAMTNPMLLQEMMMNQMALMTQMAGAMGVMNGGFPMQPGMGGDMGMFNGGVNGMQGQMGGMDNGRGRGRGRGGSRGVGRGRGGPPGQNVAPHNPDGAPNGPQHTQPTHAPAPSIAAPTPVQAPAVTPAPAIRFSTSGSAQGRPNFVPPERPQSPTLCKFGLKCTNALCRYSHPSPVATPESGVVLSNEACENGKNCKDKDCIKAHVSPAVLNPHAEQLKPITYSSPAPPTTHSHPQSQTPCRFGAACTRPNCSFAHPSRAPSNASAISCKFGTACTRANCSFQHPEGRVLPSTFHRGLSTTGAVESVPTPQAGTMGAPSHHKSMTFNKSQSAAELSKKVKEMEEKKNEAAKAVAQAEAAAGKKDTSTGVVISA</sequence>
<dbReference type="EMBL" id="JADCUA010000016">
    <property type="protein sequence ID" value="KAH9834006.1"/>
    <property type="molecule type" value="Genomic_DNA"/>
</dbReference>
<dbReference type="PANTHER" id="PTHR14738">
    <property type="entry name" value="ZINC FINGER CCCH DOMAIN-CONTAINING PROTEIN 14"/>
    <property type="match status" value="1"/>
</dbReference>